<protein>
    <recommendedName>
        <fullName evidence="5">Glycosyltransferase subfamily 4-like N-terminal domain-containing protein</fullName>
    </recommendedName>
</protein>
<evidence type="ECO:0000313" key="3">
    <source>
        <dbReference type="EMBL" id="OGZ47228.1"/>
    </source>
</evidence>
<evidence type="ECO:0008006" key="5">
    <source>
        <dbReference type="Google" id="ProtNLM"/>
    </source>
</evidence>
<dbReference type="InterPro" id="IPR050194">
    <property type="entry name" value="Glycosyltransferase_grp1"/>
</dbReference>
<dbReference type="STRING" id="1802117.A3J54_01320"/>
<accession>A0A1G2GBF1</accession>
<comment type="caution">
    <text evidence="3">The sequence shown here is derived from an EMBL/GenBank/DDBJ whole genome shotgun (WGS) entry which is preliminary data.</text>
</comment>
<sequence length="380" mass="42101">MHLLIATGIFPPDIGGPATYSKTVAEEFSKRGHQVTVITYSSAKDVEAKSYKLKVISSALPKGIRHVVYFWNVLQVGRRADIMYAQDAVSAGFPAMIASLMLRKRFFLKVVGDHAWEQGVQCYGVTELLDDFLTKTYGVRVALLRFFRKRTARRAEKIIVPSTYLKSVVERWGIPSERIAVIPNAISLPATIFTKEEARGILGLDGFLLVTVGRLVPWKGFRMLVELMPDLITIIPNAKLIVIGSGPEEETLKIISHNLNASVVFTGAMLKDQLFQYLAAADVCCLNTSYEGFSHQLVEALAVGVPVITTSAGGNKEVVRDGENALVAEYNNPKSWKGCVLRLYEDRELRDKLSQKNNGVIECYSIGNMIQKTESIILNS</sequence>
<dbReference type="AlphaFoldDB" id="A0A1G2GBF1"/>
<dbReference type="Proteomes" id="UP000176576">
    <property type="component" value="Unassembled WGS sequence"/>
</dbReference>
<dbReference type="SUPFAM" id="SSF53756">
    <property type="entry name" value="UDP-Glycosyltransferase/glycogen phosphorylase"/>
    <property type="match status" value="1"/>
</dbReference>
<gene>
    <name evidence="3" type="ORF">A3J54_01320</name>
</gene>
<dbReference type="PANTHER" id="PTHR45947">
    <property type="entry name" value="SULFOQUINOVOSYL TRANSFERASE SQD2"/>
    <property type="match status" value="1"/>
</dbReference>
<dbReference type="GO" id="GO:0016757">
    <property type="term" value="F:glycosyltransferase activity"/>
    <property type="evidence" value="ECO:0007669"/>
    <property type="project" value="InterPro"/>
</dbReference>
<dbReference type="InterPro" id="IPR001296">
    <property type="entry name" value="Glyco_trans_1"/>
</dbReference>
<evidence type="ECO:0000259" key="1">
    <source>
        <dbReference type="Pfam" id="PF00534"/>
    </source>
</evidence>
<dbReference type="EMBL" id="MHNN01000003">
    <property type="protein sequence ID" value="OGZ47228.1"/>
    <property type="molecule type" value="Genomic_DNA"/>
</dbReference>
<reference evidence="3 4" key="1">
    <citation type="journal article" date="2016" name="Nat. Commun.">
        <title>Thousands of microbial genomes shed light on interconnected biogeochemical processes in an aquifer system.</title>
        <authorList>
            <person name="Anantharaman K."/>
            <person name="Brown C.T."/>
            <person name="Hug L.A."/>
            <person name="Sharon I."/>
            <person name="Castelle C.J."/>
            <person name="Probst A.J."/>
            <person name="Thomas B.C."/>
            <person name="Singh A."/>
            <person name="Wilkins M.J."/>
            <person name="Karaoz U."/>
            <person name="Brodie E.L."/>
            <person name="Williams K.H."/>
            <person name="Hubbard S.S."/>
            <person name="Banfield J.F."/>
        </authorList>
    </citation>
    <scope>NUCLEOTIDE SEQUENCE [LARGE SCALE GENOMIC DNA]</scope>
</reference>
<evidence type="ECO:0000313" key="4">
    <source>
        <dbReference type="Proteomes" id="UP000176576"/>
    </source>
</evidence>
<dbReference type="Pfam" id="PF00534">
    <property type="entry name" value="Glycos_transf_1"/>
    <property type="match status" value="1"/>
</dbReference>
<name>A0A1G2GBF1_9BACT</name>
<feature type="domain" description="Glycosyltransferase subfamily 4-like N-terminal" evidence="2">
    <location>
        <begin position="14"/>
        <end position="187"/>
    </location>
</feature>
<dbReference type="Gene3D" id="3.40.50.2000">
    <property type="entry name" value="Glycogen Phosphorylase B"/>
    <property type="match status" value="2"/>
</dbReference>
<dbReference type="CDD" id="cd03801">
    <property type="entry name" value="GT4_PimA-like"/>
    <property type="match status" value="1"/>
</dbReference>
<proteinExistence type="predicted"/>
<organism evidence="3 4">
    <name type="scientific">Candidatus Ryanbacteria bacterium RIFCSPHIGHO2_02_FULL_45_13b</name>
    <dbReference type="NCBI Taxonomy" id="1802117"/>
    <lineage>
        <taxon>Bacteria</taxon>
        <taxon>Candidatus Ryaniibacteriota</taxon>
    </lineage>
</organism>
<feature type="domain" description="Glycosyl transferase family 1" evidence="1">
    <location>
        <begin position="205"/>
        <end position="356"/>
    </location>
</feature>
<dbReference type="Pfam" id="PF13439">
    <property type="entry name" value="Glyco_transf_4"/>
    <property type="match status" value="1"/>
</dbReference>
<evidence type="ECO:0000259" key="2">
    <source>
        <dbReference type="Pfam" id="PF13439"/>
    </source>
</evidence>
<dbReference type="PANTHER" id="PTHR45947:SF3">
    <property type="entry name" value="SULFOQUINOVOSYL TRANSFERASE SQD2"/>
    <property type="match status" value="1"/>
</dbReference>
<dbReference type="InterPro" id="IPR028098">
    <property type="entry name" value="Glyco_trans_4-like_N"/>
</dbReference>